<comment type="caution">
    <text evidence="1">The sequence shown here is derived from an EMBL/GenBank/DDBJ whole genome shotgun (WGS) entry which is preliminary data.</text>
</comment>
<evidence type="ECO:0000313" key="2">
    <source>
        <dbReference type="Proteomes" id="UP000191554"/>
    </source>
</evidence>
<dbReference type="AlphaFoldDB" id="A0A1V4SF08"/>
<dbReference type="RefSeq" id="WP_080066463.1">
    <property type="nucleotide sequence ID" value="NZ_MZGX01000034.1"/>
</dbReference>
<organism evidence="1 2">
    <name type="scientific">Ruminiclostridium hungatei</name>
    <name type="common">Clostridium hungatei</name>
    <dbReference type="NCBI Taxonomy" id="48256"/>
    <lineage>
        <taxon>Bacteria</taxon>
        <taxon>Bacillati</taxon>
        <taxon>Bacillota</taxon>
        <taxon>Clostridia</taxon>
        <taxon>Eubacteriales</taxon>
        <taxon>Oscillospiraceae</taxon>
        <taxon>Ruminiclostridium</taxon>
    </lineage>
</organism>
<evidence type="ECO:0008006" key="3">
    <source>
        <dbReference type="Google" id="ProtNLM"/>
    </source>
</evidence>
<gene>
    <name evidence="1" type="ORF">CLHUN_40010</name>
</gene>
<dbReference type="OrthoDB" id="9802710at2"/>
<proteinExistence type="predicted"/>
<name>A0A1V4SF08_RUMHU</name>
<reference evidence="1 2" key="1">
    <citation type="submission" date="2017-03" db="EMBL/GenBank/DDBJ databases">
        <title>Genome sequence of Clostridium hungatei DSM 14427.</title>
        <authorList>
            <person name="Poehlein A."/>
            <person name="Daniel R."/>
        </authorList>
    </citation>
    <scope>NUCLEOTIDE SEQUENCE [LARGE SCALE GENOMIC DNA]</scope>
    <source>
        <strain evidence="1 2">DSM 14427</strain>
    </source>
</reference>
<dbReference type="EMBL" id="MZGX01000034">
    <property type="protein sequence ID" value="OPX42096.1"/>
    <property type="molecule type" value="Genomic_DNA"/>
</dbReference>
<sequence>MADKYAVGDIVEMKKQHPCGSKQWEVIRTGADFRIKCTGCAHQVMLARTKFEKAVKKIVKSDAGQEPRDSSSVSG</sequence>
<dbReference type="STRING" id="48256.CLHUN_40010"/>
<protein>
    <recommendedName>
        <fullName evidence="3">DUF951 domain-containing protein</fullName>
    </recommendedName>
</protein>
<keyword evidence="2" id="KW-1185">Reference proteome</keyword>
<dbReference type="Pfam" id="PF06107">
    <property type="entry name" value="DUF951"/>
    <property type="match status" value="1"/>
</dbReference>
<dbReference type="PIRSF" id="PIRSF037263">
    <property type="entry name" value="DUF951_bac"/>
    <property type="match status" value="1"/>
</dbReference>
<accession>A0A1V4SF08</accession>
<dbReference type="InterPro" id="IPR009296">
    <property type="entry name" value="DUF951"/>
</dbReference>
<evidence type="ECO:0000313" key="1">
    <source>
        <dbReference type="EMBL" id="OPX42096.1"/>
    </source>
</evidence>
<dbReference type="Proteomes" id="UP000191554">
    <property type="component" value="Unassembled WGS sequence"/>
</dbReference>
<dbReference type="PANTHER" id="PTHR38455:SF1">
    <property type="entry name" value="DUF951 DOMAIN-CONTAINING PROTEIN"/>
    <property type="match status" value="1"/>
</dbReference>
<dbReference type="PANTHER" id="PTHR38455">
    <property type="entry name" value="HYPOTHETICAL CYTOSOLIC PROTEIN"/>
    <property type="match status" value="1"/>
</dbReference>